<dbReference type="EMBL" id="CAEKKB010000007">
    <property type="protein sequence ID" value="CAB4316501.1"/>
    <property type="molecule type" value="Genomic_DNA"/>
</dbReference>
<dbReference type="Proteomes" id="UP000507245">
    <property type="component" value="Unassembled WGS sequence"/>
</dbReference>
<evidence type="ECO:0008006" key="3">
    <source>
        <dbReference type="Google" id="ProtNLM"/>
    </source>
</evidence>
<dbReference type="OrthoDB" id="1906820at2759"/>
<dbReference type="PANTHER" id="PTHR47074">
    <property type="entry name" value="BNAC02G40300D PROTEIN"/>
    <property type="match status" value="1"/>
</dbReference>
<protein>
    <recommendedName>
        <fullName evidence="3">RNase H type-1 domain-containing protein</fullName>
    </recommendedName>
</protein>
<keyword evidence="2" id="KW-1185">Reference proteome</keyword>
<name>A0A6J5XTS7_PRUAR</name>
<evidence type="ECO:0000313" key="1">
    <source>
        <dbReference type="EMBL" id="CAB4316501.1"/>
    </source>
</evidence>
<dbReference type="InterPro" id="IPR052929">
    <property type="entry name" value="RNase_H-like_EbsB-rel"/>
</dbReference>
<dbReference type="AlphaFoldDB" id="A0A6J5XTS7"/>
<evidence type="ECO:0000313" key="2">
    <source>
        <dbReference type="Proteomes" id="UP000507245"/>
    </source>
</evidence>
<organism evidence="1 2">
    <name type="scientific">Prunus armeniaca</name>
    <name type="common">Apricot</name>
    <name type="synonym">Armeniaca vulgaris</name>
    <dbReference type="NCBI Taxonomy" id="36596"/>
    <lineage>
        <taxon>Eukaryota</taxon>
        <taxon>Viridiplantae</taxon>
        <taxon>Streptophyta</taxon>
        <taxon>Embryophyta</taxon>
        <taxon>Tracheophyta</taxon>
        <taxon>Spermatophyta</taxon>
        <taxon>Magnoliopsida</taxon>
        <taxon>eudicotyledons</taxon>
        <taxon>Gunneridae</taxon>
        <taxon>Pentapetalae</taxon>
        <taxon>rosids</taxon>
        <taxon>fabids</taxon>
        <taxon>Rosales</taxon>
        <taxon>Rosaceae</taxon>
        <taxon>Amygdaloideae</taxon>
        <taxon>Amygdaleae</taxon>
        <taxon>Prunus</taxon>
    </lineage>
</organism>
<reference evidence="2" key="1">
    <citation type="journal article" date="2020" name="Genome Biol.">
        <title>Gamete binning: chromosome-level and haplotype-resolved genome assembly enabled by high-throughput single-cell sequencing of gamete genomes.</title>
        <authorList>
            <person name="Campoy J.A."/>
            <person name="Sun H."/>
            <person name="Goel M."/>
            <person name="Jiao W.-B."/>
            <person name="Folz-Donahue K."/>
            <person name="Wang N."/>
            <person name="Rubio M."/>
            <person name="Liu C."/>
            <person name="Kukat C."/>
            <person name="Ruiz D."/>
            <person name="Huettel B."/>
            <person name="Schneeberger K."/>
        </authorList>
    </citation>
    <scope>NUCLEOTIDE SEQUENCE [LARGE SCALE GENOMIC DNA]</scope>
    <source>
        <strain evidence="2">cv. Rojo Pasion</strain>
    </source>
</reference>
<sequence length="213" mass="23977">MAFGLECPPYLRCALSMENHPKCHLFKFALDRLKQLFMLFTVVWLVPWYGKNWVGLHLLRSSLPTPEKQWQPPLPCYFKLNVDSALILASGLSGVGVVVRDSYGRICGVVAMCTPSESDSLAAIQLLLKKETCYMAKGVLVKEIRQLLASLPSFSACFVPCTTNGVVDPLALFNLVEDDLSFWFTDPTVWLQDYLIEDSPVYHPSLSRNFPKL</sequence>
<gene>
    <name evidence="1" type="ORF">ORAREDHAP_LOCUS42200</name>
</gene>
<accession>A0A6J5XTS7</accession>
<dbReference type="PANTHER" id="PTHR47074:SF75">
    <property type="entry name" value="RNASE H TYPE-1 DOMAIN-CONTAINING PROTEIN"/>
    <property type="match status" value="1"/>
</dbReference>
<proteinExistence type="predicted"/>